<organism evidence="2 3">
    <name type="scientific">Clostridium gasigenes</name>
    <dbReference type="NCBI Taxonomy" id="94869"/>
    <lineage>
        <taxon>Bacteria</taxon>
        <taxon>Bacillati</taxon>
        <taxon>Bacillota</taxon>
        <taxon>Clostridia</taxon>
        <taxon>Eubacteriales</taxon>
        <taxon>Clostridiaceae</taxon>
        <taxon>Clostridium</taxon>
    </lineage>
</organism>
<proteinExistence type="predicted"/>
<keyword evidence="3" id="KW-1185">Reference proteome</keyword>
<dbReference type="AlphaFoldDB" id="A0A1H0N2P8"/>
<dbReference type="EMBL" id="FNJM01000001">
    <property type="protein sequence ID" value="SDO87004.1"/>
    <property type="molecule type" value="Genomic_DNA"/>
</dbReference>
<evidence type="ECO:0000313" key="4">
    <source>
        <dbReference type="Proteomes" id="UP000585258"/>
    </source>
</evidence>
<accession>A0A1H0N2P8</accession>
<name>A0A1H0N2P8_9CLOT</name>
<dbReference type="RefSeq" id="WP_089965808.1">
    <property type="nucleotide sequence ID" value="NZ_FNJM01000001.1"/>
</dbReference>
<protein>
    <submittedName>
        <fullName evidence="2">Uncharacterized protein</fullName>
    </submittedName>
</protein>
<reference evidence="1 4" key="2">
    <citation type="submission" date="2020-08" db="EMBL/GenBank/DDBJ databases">
        <title>Clostridia isolated from Swiss meat.</title>
        <authorList>
            <person name="Wambui J."/>
            <person name="Stevens M.J.A."/>
            <person name="Stephan R."/>
        </authorList>
    </citation>
    <scope>NUCLEOTIDE SEQUENCE [LARGE SCALE GENOMIC DNA]</scope>
    <source>
        <strain evidence="1 4">CM001</strain>
    </source>
</reference>
<dbReference type="EMBL" id="JACKWY010000012">
    <property type="protein sequence ID" value="MBB6716231.1"/>
    <property type="molecule type" value="Genomic_DNA"/>
</dbReference>
<evidence type="ECO:0000313" key="3">
    <source>
        <dbReference type="Proteomes" id="UP000198597"/>
    </source>
</evidence>
<dbReference type="STRING" id="94869.SAMN04488529_101666"/>
<evidence type="ECO:0000313" key="2">
    <source>
        <dbReference type="EMBL" id="SDO87004.1"/>
    </source>
</evidence>
<evidence type="ECO:0000313" key="1">
    <source>
        <dbReference type="EMBL" id="MBB6716231.1"/>
    </source>
</evidence>
<dbReference type="Proteomes" id="UP000198597">
    <property type="component" value="Unassembled WGS sequence"/>
</dbReference>
<gene>
    <name evidence="1" type="ORF">H7E68_16115</name>
    <name evidence="2" type="ORF">SAMN04488529_101666</name>
</gene>
<dbReference type="Proteomes" id="UP000585258">
    <property type="component" value="Unassembled WGS sequence"/>
</dbReference>
<reference evidence="2 3" key="1">
    <citation type="submission" date="2016-10" db="EMBL/GenBank/DDBJ databases">
        <authorList>
            <person name="de Groot N.N."/>
        </authorList>
    </citation>
    <scope>NUCLEOTIDE SEQUENCE [LARGE SCALE GENOMIC DNA]</scope>
    <source>
        <strain evidence="2 3">DSM 12272</strain>
    </source>
</reference>
<sequence>MGLDINKLCSSLDNETMLVRALELSNLAVKKYEEGTSAKNAIRSVIVIAISEGILNEIEINDIKE</sequence>